<comment type="caution">
    <text evidence="1">The sequence shown here is derived from an EMBL/GenBank/DDBJ whole genome shotgun (WGS) entry which is preliminary data.</text>
</comment>
<evidence type="ECO:0000313" key="2">
    <source>
        <dbReference type="Proteomes" id="UP000287651"/>
    </source>
</evidence>
<evidence type="ECO:0000313" key="1">
    <source>
        <dbReference type="EMBL" id="RRT51728.1"/>
    </source>
</evidence>
<protein>
    <submittedName>
        <fullName evidence="1">Uncharacterized protein</fullName>
    </submittedName>
</protein>
<dbReference type="EMBL" id="AMZH03012069">
    <property type="protein sequence ID" value="RRT51728.1"/>
    <property type="molecule type" value="Genomic_DNA"/>
</dbReference>
<accession>A0A426YJ20</accession>
<reference evidence="1 2" key="1">
    <citation type="journal article" date="2014" name="Agronomy (Basel)">
        <title>A Draft Genome Sequence for Ensete ventricosum, the Drought-Tolerant Tree Against Hunger.</title>
        <authorList>
            <person name="Harrison J."/>
            <person name="Moore K.A."/>
            <person name="Paszkiewicz K."/>
            <person name="Jones T."/>
            <person name="Grant M."/>
            <person name="Ambacheew D."/>
            <person name="Muzemil S."/>
            <person name="Studholme D.J."/>
        </authorList>
    </citation>
    <scope>NUCLEOTIDE SEQUENCE [LARGE SCALE GENOMIC DNA]</scope>
</reference>
<name>A0A426YJ20_ENSVE</name>
<dbReference type="Proteomes" id="UP000287651">
    <property type="component" value="Unassembled WGS sequence"/>
</dbReference>
<proteinExistence type="predicted"/>
<dbReference type="AlphaFoldDB" id="A0A426YJ20"/>
<gene>
    <name evidence="1" type="ORF">B296_00038781</name>
</gene>
<sequence length="156" mass="17820">MPVSGCVPVYQHDTSVCTALLKMKKLKRRHNGGRGRRKRKEEEVMEQYKVGRGRKKGRRWKKRWKKKEEEAVEVKKRSLPGRKTVNCSGGGSGVIRRGLLFVKTFLFAPSQFVQVIDIVIGRVVCDPLLTIEIDEMRSAKNVADTTTVEDFTEVDD</sequence>
<organism evidence="1 2">
    <name type="scientific">Ensete ventricosum</name>
    <name type="common">Abyssinian banana</name>
    <name type="synonym">Musa ensete</name>
    <dbReference type="NCBI Taxonomy" id="4639"/>
    <lineage>
        <taxon>Eukaryota</taxon>
        <taxon>Viridiplantae</taxon>
        <taxon>Streptophyta</taxon>
        <taxon>Embryophyta</taxon>
        <taxon>Tracheophyta</taxon>
        <taxon>Spermatophyta</taxon>
        <taxon>Magnoliopsida</taxon>
        <taxon>Liliopsida</taxon>
        <taxon>Zingiberales</taxon>
        <taxon>Musaceae</taxon>
        <taxon>Ensete</taxon>
    </lineage>
</organism>